<protein>
    <submittedName>
        <fullName evidence="4">Putative oxidoreductase</fullName>
    </submittedName>
</protein>
<gene>
    <name evidence="4" type="ORF">lpari_00307</name>
</gene>
<keyword evidence="2" id="KW-0560">Oxidoreductase</keyword>
<proteinExistence type="inferred from homology"/>
<evidence type="ECO:0000313" key="5">
    <source>
        <dbReference type="Proteomes" id="UP000095229"/>
    </source>
</evidence>
<evidence type="ECO:0000256" key="1">
    <source>
        <dbReference type="ARBA" id="ARBA00006484"/>
    </source>
</evidence>
<dbReference type="InterPro" id="IPR002347">
    <property type="entry name" value="SDR_fam"/>
</dbReference>
<dbReference type="PROSITE" id="PS00061">
    <property type="entry name" value="ADH_SHORT"/>
    <property type="match status" value="1"/>
</dbReference>
<dbReference type="InterPro" id="IPR036291">
    <property type="entry name" value="NAD(P)-bd_dom_sf"/>
</dbReference>
<comment type="caution">
    <text evidence="4">The sequence shown here is derived from an EMBL/GenBank/DDBJ whole genome shotgun (WGS) entry which is preliminary data.</text>
</comment>
<dbReference type="CDD" id="cd05374">
    <property type="entry name" value="17beta-HSD-like_SDR_c"/>
    <property type="match status" value="1"/>
</dbReference>
<organism evidence="4 5">
    <name type="scientific">Legionella parisiensis</name>
    <dbReference type="NCBI Taxonomy" id="45071"/>
    <lineage>
        <taxon>Bacteria</taxon>
        <taxon>Pseudomonadati</taxon>
        <taxon>Pseudomonadota</taxon>
        <taxon>Gammaproteobacteria</taxon>
        <taxon>Legionellales</taxon>
        <taxon>Legionellaceae</taxon>
        <taxon>Legionella</taxon>
    </lineage>
</organism>
<reference evidence="4 5" key="1">
    <citation type="submission" date="2016-02" db="EMBL/GenBank/DDBJ databases">
        <title>Secondary metabolites in Legionella.</title>
        <authorList>
            <person name="Tobias N.J."/>
            <person name="Bode H.B."/>
        </authorList>
    </citation>
    <scope>NUCLEOTIDE SEQUENCE [LARGE SCALE GENOMIC DNA]</scope>
    <source>
        <strain evidence="4 5">DSM 19216</strain>
    </source>
</reference>
<dbReference type="PRINTS" id="PR00081">
    <property type="entry name" value="GDHRDH"/>
</dbReference>
<evidence type="ECO:0000256" key="3">
    <source>
        <dbReference type="RuleBase" id="RU000363"/>
    </source>
</evidence>
<dbReference type="PRINTS" id="PR00080">
    <property type="entry name" value="SDRFAMILY"/>
</dbReference>
<dbReference type="RefSeq" id="WP_058518328.1">
    <property type="nucleotide sequence ID" value="NZ_CAAAIE010000003.1"/>
</dbReference>
<dbReference type="GO" id="GO:0016491">
    <property type="term" value="F:oxidoreductase activity"/>
    <property type="evidence" value="ECO:0007669"/>
    <property type="project" value="UniProtKB-KW"/>
</dbReference>
<dbReference type="PATRIC" id="fig|45071.6.peg.2766"/>
<dbReference type="STRING" id="45071.Lpar_2577"/>
<dbReference type="InterPro" id="IPR020904">
    <property type="entry name" value="Sc_DH/Rdtase_CS"/>
</dbReference>
<comment type="similarity">
    <text evidence="1 3">Belongs to the short-chain dehydrogenases/reductases (SDR) family.</text>
</comment>
<evidence type="ECO:0000313" key="4">
    <source>
        <dbReference type="EMBL" id="OEH48698.1"/>
    </source>
</evidence>
<dbReference type="Pfam" id="PF00106">
    <property type="entry name" value="adh_short"/>
    <property type="match status" value="1"/>
</dbReference>
<sequence>MKEKIILITGCSSGIGFDAVLTLKGRGHRVIGSCRKMEDVQKLLDKGIEAVQLDVSDSSSIQNAFAAVLAKTEGRLDVLINNAGYGQAGALEDISRDVLRAQFETNVFGLVELTNLVIPVMRQQGHGRIINLSSILGVISMPFRGAYNASKYAVEGVCDTLRLELKSSGIDVITIEPGPIESRFRDNCVDNSLNNIDMQNSYFNKQYERMLKTFKQKKADSFFTRKTDAVIHKLIHAIESQRPKAKYPITFPAHFMLFLKWILSTKMLDKFFLLVSKKELS</sequence>
<dbReference type="PANTHER" id="PTHR44169">
    <property type="entry name" value="NADPH-DEPENDENT 1-ACYLDIHYDROXYACETONE PHOSPHATE REDUCTASE"/>
    <property type="match status" value="1"/>
</dbReference>
<dbReference type="SUPFAM" id="SSF51735">
    <property type="entry name" value="NAD(P)-binding Rossmann-fold domains"/>
    <property type="match status" value="1"/>
</dbReference>
<keyword evidence="5" id="KW-1185">Reference proteome</keyword>
<name>A0A1E5JX89_9GAMM</name>
<evidence type="ECO:0000256" key="2">
    <source>
        <dbReference type="ARBA" id="ARBA00023002"/>
    </source>
</evidence>
<accession>A0A1E5JX89</accession>
<dbReference type="OrthoDB" id="9810734at2"/>
<dbReference type="PANTHER" id="PTHR44169:SF6">
    <property type="entry name" value="NADPH-DEPENDENT 1-ACYLDIHYDROXYACETONE PHOSPHATE REDUCTASE"/>
    <property type="match status" value="1"/>
</dbReference>
<dbReference type="Gene3D" id="3.40.50.720">
    <property type="entry name" value="NAD(P)-binding Rossmann-like Domain"/>
    <property type="match status" value="1"/>
</dbReference>
<dbReference type="AlphaFoldDB" id="A0A1E5JX89"/>
<dbReference type="Proteomes" id="UP000095229">
    <property type="component" value="Unassembled WGS sequence"/>
</dbReference>
<dbReference type="EMBL" id="LSOG01000006">
    <property type="protein sequence ID" value="OEH48698.1"/>
    <property type="molecule type" value="Genomic_DNA"/>
</dbReference>